<dbReference type="GO" id="GO:0046872">
    <property type="term" value="F:metal ion binding"/>
    <property type="evidence" value="ECO:0007669"/>
    <property type="project" value="UniProtKB-KW"/>
</dbReference>
<dbReference type="Gene3D" id="3.40.50.300">
    <property type="entry name" value="P-loop containing nucleotide triphosphate hydrolases"/>
    <property type="match status" value="1"/>
</dbReference>
<dbReference type="GO" id="GO:0030010">
    <property type="term" value="P:establishment of cell polarity"/>
    <property type="evidence" value="ECO:0007669"/>
    <property type="project" value="UniProtKB-ARBA"/>
</dbReference>
<dbReference type="FunFam" id="3.40.50.300:FF:000412">
    <property type="entry name" value="ADP-ribosylation factor 1"/>
    <property type="match status" value="1"/>
</dbReference>
<feature type="binding site" evidence="4">
    <location>
        <position position="72"/>
    </location>
    <ligand>
        <name>GTP</name>
        <dbReference type="ChEBI" id="CHEBI:37565"/>
    </ligand>
</feature>
<dbReference type="EMBL" id="JAUCMV010000005">
    <property type="protein sequence ID" value="KAK0396302.1"/>
    <property type="molecule type" value="Genomic_DNA"/>
</dbReference>
<dbReference type="SUPFAM" id="SSF52540">
    <property type="entry name" value="P-loop containing nucleoside triphosphate hydrolases"/>
    <property type="match status" value="1"/>
</dbReference>
<comment type="caution">
    <text evidence="7">The sequence shown here is derived from an EMBL/GenBank/DDBJ whole genome shotgun (WGS) entry which is preliminary data.</text>
</comment>
<evidence type="ECO:0000256" key="6">
    <source>
        <dbReference type="RuleBase" id="RU003925"/>
    </source>
</evidence>
<keyword evidence="2 4" id="KW-0547">Nucleotide-binding</keyword>
<name>A0AA39LGE2_9BILA</name>
<keyword evidence="3 4" id="KW-0342">GTP-binding</keyword>
<feature type="binding site" evidence="4">
    <location>
        <begin position="21"/>
        <end position="28"/>
    </location>
    <ligand>
        <name>GTP</name>
        <dbReference type="ChEBI" id="CHEBI:37565"/>
    </ligand>
</feature>
<evidence type="ECO:0000256" key="2">
    <source>
        <dbReference type="ARBA" id="ARBA00022741"/>
    </source>
</evidence>
<proteinExistence type="inferred from homology"/>
<accession>A0AA39LGE2</accession>
<dbReference type="SMART" id="SM00175">
    <property type="entry name" value="RAB"/>
    <property type="match status" value="1"/>
</dbReference>
<organism evidence="7 8">
    <name type="scientific">Steinernema hermaphroditum</name>
    <dbReference type="NCBI Taxonomy" id="289476"/>
    <lineage>
        <taxon>Eukaryota</taxon>
        <taxon>Metazoa</taxon>
        <taxon>Ecdysozoa</taxon>
        <taxon>Nematoda</taxon>
        <taxon>Chromadorea</taxon>
        <taxon>Rhabditida</taxon>
        <taxon>Tylenchina</taxon>
        <taxon>Panagrolaimomorpha</taxon>
        <taxon>Strongyloidoidea</taxon>
        <taxon>Steinernematidae</taxon>
        <taxon>Steinernema</taxon>
    </lineage>
</organism>
<feature type="binding site" evidence="5">
    <location>
        <position position="45"/>
    </location>
    <ligand>
        <name>Mg(2+)</name>
        <dbReference type="ChEBI" id="CHEBI:18420"/>
    </ligand>
</feature>
<keyword evidence="5" id="KW-0479">Metal-binding</keyword>
<dbReference type="GO" id="GO:0005525">
    <property type="term" value="F:GTP binding"/>
    <property type="evidence" value="ECO:0007669"/>
    <property type="project" value="UniProtKB-KW"/>
</dbReference>
<comment type="similarity">
    <text evidence="1 6">Belongs to the small GTPase superfamily. Arf family.</text>
</comment>
<dbReference type="SMART" id="SM00178">
    <property type="entry name" value="SAR"/>
    <property type="match status" value="1"/>
</dbReference>
<dbReference type="SMART" id="SM00173">
    <property type="entry name" value="RAS"/>
    <property type="match status" value="1"/>
</dbReference>
<feature type="binding site" evidence="5">
    <location>
        <position position="28"/>
    </location>
    <ligand>
        <name>Mg(2+)</name>
        <dbReference type="ChEBI" id="CHEBI:18420"/>
    </ligand>
</feature>
<dbReference type="GO" id="GO:0003924">
    <property type="term" value="F:GTPase activity"/>
    <property type="evidence" value="ECO:0007669"/>
    <property type="project" value="InterPro"/>
</dbReference>
<protein>
    <submittedName>
        <fullName evidence="7">Uncharacterized protein</fullName>
    </submittedName>
</protein>
<dbReference type="AlphaFoldDB" id="A0AA39LGE2"/>
<dbReference type="InterPro" id="IPR006689">
    <property type="entry name" value="Small_GTPase_ARF/SAR"/>
</dbReference>
<evidence type="ECO:0000313" key="8">
    <source>
        <dbReference type="Proteomes" id="UP001175271"/>
    </source>
</evidence>
<dbReference type="PRINTS" id="PR00328">
    <property type="entry name" value="SAR1GTPBP"/>
</dbReference>
<dbReference type="InterPro" id="IPR027417">
    <property type="entry name" value="P-loop_NTPase"/>
</dbReference>
<dbReference type="NCBIfam" id="TIGR00231">
    <property type="entry name" value="small_GTP"/>
    <property type="match status" value="1"/>
</dbReference>
<evidence type="ECO:0000256" key="5">
    <source>
        <dbReference type="PIRSR" id="PIRSR606689-2"/>
    </source>
</evidence>
<dbReference type="SMART" id="SM00177">
    <property type="entry name" value="ARF"/>
    <property type="match status" value="1"/>
</dbReference>
<gene>
    <name evidence="7" type="ORF">QR680_001663</name>
</gene>
<dbReference type="InterPro" id="IPR024156">
    <property type="entry name" value="Small_GTPase_ARF"/>
</dbReference>
<dbReference type="Proteomes" id="UP001175271">
    <property type="component" value="Unassembled WGS sequence"/>
</dbReference>
<dbReference type="InterPro" id="IPR005225">
    <property type="entry name" value="Small_GTP-bd"/>
</dbReference>
<keyword evidence="5" id="KW-0460">Magnesium</keyword>
<evidence type="ECO:0000256" key="3">
    <source>
        <dbReference type="ARBA" id="ARBA00023134"/>
    </source>
</evidence>
<reference evidence="7" key="1">
    <citation type="submission" date="2023-06" db="EMBL/GenBank/DDBJ databases">
        <title>Genomic analysis of the entomopathogenic nematode Steinernema hermaphroditum.</title>
        <authorList>
            <person name="Schwarz E.M."/>
            <person name="Heppert J.K."/>
            <person name="Baniya A."/>
            <person name="Schwartz H.T."/>
            <person name="Tan C.-H."/>
            <person name="Antoshechkin I."/>
            <person name="Sternberg P.W."/>
            <person name="Goodrich-Blair H."/>
            <person name="Dillman A.R."/>
        </authorList>
    </citation>
    <scope>NUCLEOTIDE SEQUENCE</scope>
    <source>
        <strain evidence="7">PS9179</strain>
        <tissue evidence="7">Whole animal</tissue>
    </source>
</reference>
<evidence type="ECO:0000256" key="1">
    <source>
        <dbReference type="ARBA" id="ARBA00010290"/>
    </source>
</evidence>
<feature type="binding site" evidence="4">
    <location>
        <begin position="129"/>
        <end position="132"/>
    </location>
    <ligand>
        <name>GTP</name>
        <dbReference type="ChEBI" id="CHEBI:37565"/>
    </ligand>
</feature>
<dbReference type="PANTHER" id="PTHR11711">
    <property type="entry name" value="ADP RIBOSYLATION FACTOR-RELATED"/>
    <property type="match status" value="1"/>
</dbReference>
<evidence type="ECO:0000313" key="7">
    <source>
        <dbReference type="EMBL" id="KAK0396302.1"/>
    </source>
</evidence>
<dbReference type="PROSITE" id="PS51417">
    <property type="entry name" value="ARF"/>
    <property type="match status" value="1"/>
</dbReference>
<evidence type="ECO:0000256" key="4">
    <source>
        <dbReference type="PIRSR" id="PIRSR606689-1"/>
    </source>
</evidence>
<sequence length="220" mass="24655">MGGKLSIPLFESSTHQVVMLGLDNAGKSTIIYRLKLNQFVQPTPTIGFNCEKFRLTSGSARGQGFSLWDVGGQEKLRPLWRSYIRHTDAVLFVIDSTDVERFEEVRLEIQNLLRLAELPKHVPILLLANKQDLPLAKTKDEIEQSMCSGFESHLTTVLGCCAVTGEGLDDIFSILYSLILDSRDEVQEDYFNWDPAITVSGYLSFTCYFESNLGGRLLPG</sequence>
<dbReference type="PROSITE" id="PS51419">
    <property type="entry name" value="RAB"/>
    <property type="match status" value="1"/>
</dbReference>
<keyword evidence="8" id="KW-1185">Reference proteome</keyword>
<dbReference type="Pfam" id="PF00025">
    <property type="entry name" value="Arf"/>
    <property type="match status" value="1"/>
</dbReference>